<evidence type="ECO:0000256" key="1">
    <source>
        <dbReference type="SAM" id="Phobius"/>
    </source>
</evidence>
<organism evidence="2 3">
    <name type="scientific">Marasmius crinis-equi</name>
    <dbReference type="NCBI Taxonomy" id="585013"/>
    <lineage>
        <taxon>Eukaryota</taxon>
        <taxon>Fungi</taxon>
        <taxon>Dikarya</taxon>
        <taxon>Basidiomycota</taxon>
        <taxon>Agaricomycotina</taxon>
        <taxon>Agaricomycetes</taxon>
        <taxon>Agaricomycetidae</taxon>
        <taxon>Agaricales</taxon>
        <taxon>Marasmiineae</taxon>
        <taxon>Marasmiaceae</taxon>
        <taxon>Marasmius</taxon>
    </lineage>
</organism>
<comment type="caution">
    <text evidence="2">The sequence shown here is derived from an EMBL/GenBank/DDBJ whole genome shotgun (WGS) entry which is preliminary data.</text>
</comment>
<evidence type="ECO:0000313" key="3">
    <source>
        <dbReference type="Proteomes" id="UP001465976"/>
    </source>
</evidence>
<reference evidence="2 3" key="1">
    <citation type="submission" date="2024-02" db="EMBL/GenBank/DDBJ databases">
        <title>A draft genome for the cacao thread blight pathogen Marasmius crinis-equi.</title>
        <authorList>
            <person name="Cohen S.P."/>
            <person name="Baruah I.K."/>
            <person name="Amoako-Attah I."/>
            <person name="Bukari Y."/>
            <person name="Meinhardt L.W."/>
            <person name="Bailey B.A."/>
        </authorList>
    </citation>
    <scope>NUCLEOTIDE SEQUENCE [LARGE SCALE GENOMIC DNA]</scope>
    <source>
        <strain evidence="2 3">GH-76</strain>
    </source>
</reference>
<accession>A0ABR3EUI2</accession>
<proteinExistence type="predicted"/>
<keyword evidence="1" id="KW-0472">Membrane</keyword>
<dbReference type="Proteomes" id="UP001465976">
    <property type="component" value="Unassembled WGS sequence"/>
</dbReference>
<dbReference type="EMBL" id="JBAHYK010001857">
    <property type="protein sequence ID" value="KAL0566562.1"/>
    <property type="molecule type" value="Genomic_DNA"/>
</dbReference>
<feature type="transmembrane region" description="Helical" evidence="1">
    <location>
        <begin position="288"/>
        <end position="313"/>
    </location>
</feature>
<keyword evidence="3" id="KW-1185">Reference proteome</keyword>
<name>A0ABR3EUI2_9AGAR</name>
<protein>
    <submittedName>
        <fullName evidence="2">Uncharacterized protein</fullName>
    </submittedName>
</protein>
<keyword evidence="1" id="KW-0812">Transmembrane</keyword>
<keyword evidence="1" id="KW-1133">Transmembrane helix</keyword>
<evidence type="ECO:0000313" key="2">
    <source>
        <dbReference type="EMBL" id="KAL0566562.1"/>
    </source>
</evidence>
<sequence>MGPWAMNVSVVDIYNTSLFTHSPVRNASSQPQDFFFANDVGEASARLPGLRLNGSCAPSNISSTDLDGLNSTNSLTQFCKSNIPQFQGNSPLRVESYTWNYTDPAFFAISLYSCNNATFDDDRPPRATQTGNVGYFFYQYAVRQDQKLQRGLIQCRSTLSTGFANVSGLDRSYTNFAEQQIFSTKATNGVETLDLMKIDPIYVIFSGLGQDGNSTERSIQDGLGVPGLGFHLTGDGIHRRAPSLQEISNNLWSGIAHLVAAVGVISKDDSEPFDVLIPTPVAVYTRDLPWACGACVLLTLWFALIIGITAWGYRRTFSHNLDSYVAAELIARERWLLEDVPLGEIVDNHRLKAPFKALDLHKEYISGRMGFESEKLKRSETGSSY</sequence>
<gene>
    <name evidence="2" type="ORF">V5O48_015448</name>
</gene>